<evidence type="ECO:0000313" key="3">
    <source>
        <dbReference type="Proteomes" id="UP000240254"/>
    </source>
</evidence>
<keyword evidence="1" id="KW-0472">Membrane</keyword>
<dbReference type="EMBL" id="PYMK01000028">
    <property type="protein sequence ID" value="PSU24588.1"/>
    <property type="molecule type" value="Genomic_DNA"/>
</dbReference>
<evidence type="ECO:0000313" key="2">
    <source>
        <dbReference type="EMBL" id="PSU24588.1"/>
    </source>
</evidence>
<protein>
    <submittedName>
        <fullName evidence="2">Uncharacterized protein</fullName>
    </submittedName>
</protein>
<sequence>MIIISMLAQSDYSKERKLGSIITKFFIIIVWLAIVIAEKDLFLVLETLNINNNVKMNTIKRAS</sequence>
<name>A0A2T3IF95_9GAMM</name>
<comment type="caution">
    <text evidence="2">The sequence shown here is derived from an EMBL/GenBank/DDBJ whole genome shotgun (WGS) entry which is preliminary data.</text>
</comment>
<keyword evidence="1" id="KW-0812">Transmembrane</keyword>
<reference evidence="2 3" key="1">
    <citation type="submission" date="2018-03" db="EMBL/GenBank/DDBJ databases">
        <title>Whole genome sequencing of Histamine producing bacteria.</title>
        <authorList>
            <person name="Butler K."/>
        </authorList>
    </citation>
    <scope>NUCLEOTIDE SEQUENCE [LARGE SCALE GENOMIC DNA]</scope>
    <source>
        <strain evidence="2 3">BS2</strain>
    </source>
</reference>
<evidence type="ECO:0000256" key="1">
    <source>
        <dbReference type="SAM" id="Phobius"/>
    </source>
</evidence>
<feature type="transmembrane region" description="Helical" evidence="1">
    <location>
        <begin position="21"/>
        <end position="37"/>
    </location>
</feature>
<organism evidence="2 3">
    <name type="scientific">Photobacterium aquimaris</name>
    <dbReference type="NCBI Taxonomy" id="512643"/>
    <lineage>
        <taxon>Bacteria</taxon>
        <taxon>Pseudomonadati</taxon>
        <taxon>Pseudomonadota</taxon>
        <taxon>Gammaproteobacteria</taxon>
        <taxon>Vibrionales</taxon>
        <taxon>Vibrionaceae</taxon>
        <taxon>Photobacterium</taxon>
    </lineage>
</organism>
<accession>A0A2T3IF95</accession>
<gene>
    <name evidence="2" type="ORF">CTM88_19015</name>
</gene>
<dbReference type="AlphaFoldDB" id="A0A2T3IF95"/>
<proteinExistence type="predicted"/>
<keyword evidence="1" id="KW-1133">Transmembrane helix</keyword>
<dbReference type="Proteomes" id="UP000240254">
    <property type="component" value="Unassembled WGS sequence"/>
</dbReference>